<dbReference type="NCBIfam" id="TIGR00639">
    <property type="entry name" value="PurN"/>
    <property type="match status" value="1"/>
</dbReference>
<reference evidence="8 9" key="1">
    <citation type="submission" date="2018-08" db="EMBL/GenBank/DDBJ databases">
        <title>Complete genome of the Arcobacter suis type strain LMG 26152.</title>
        <authorList>
            <person name="Miller W.G."/>
            <person name="Yee E."/>
            <person name="Bono J.L."/>
        </authorList>
    </citation>
    <scope>NUCLEOTIDE SEQUENCE [LARGE SCALE GENOMIC DNA]</scope>
    <source>
        <strain evidence="8 9">CECT 7833</strain>
    </source>
</reference>
<dbReference type="SUPFAM" id="SSF53328">
    <property type="entry name" value="Formyltransferase"/>
    <property type="match status" value="1"/>
</dbReference>
<keyword evidence="3" id="KW-0658">Purine biosynthesis</keyword>
<dbReference type="Gene3D" id="3.40.50.170">
    <property type="entry name" value="Formyl transferase, N-terminal domain"/>
    <property type="match status" value="1"/>
</dbReference>
<feature type="domain" description="Formyl transferase N-terminal" evidence="7">
    <location>
        <begin position="3"/>
        <end position="187"/>
    </location>
</feature>
<comment type="similarity">
    <text evidence="4">Belongs to the GART family.</text>
</comment>
<dbReference type="GO" id="GO:0006189">
    <property type="term" value="P:'de novo' IMP biosynthetic process"/>
    <property type="evidence" value="ECO:0007669"/>
    <property type="project" value="InterPro"/>
</dbReference>
<keyword evidence="2 8" id="KW-0808">Transferase</keyword>
<gene>
    <name evidence="8" type="primary">purN</name>
    <name evidence="8" type="ORF">ASUIS_2633</name>
</gene>
<dbReference type="GO" id="GO:0005737">
    <property type="term" value="C:cytoplasm"/>
    <property type="evidence" value="ECO:0007669"/>
    <property type="project" value="TreeGrafter"/>
</dbReference>
<organism evidence="8 9">
    <name type="scientific">Arcobacter suis CECT 7833</name>
    <dbReference type="NCBI Taxonomy" id="663365"/>
    <lineage>
        <taxon>Bacteria</taxon>
        <taxon>Pseudomonadati</taxon>
        <taxon>Campylobacterota</taxon>
        <taxon>Epsilonproteobacteria</taxon>
        <taxon>Campylobacterales</taxon>
        <taxon>Arcobacteraceae</taxon>
        <taxon>Arcobacter</taxon>
    </lineage>
</organism>
<evidence type="ECO:0000256" key="5">
    <source>
        <dbReference type="ARBA" id="ARBA00047664"/>
    </source>
</evidence>
<accession>A0AAD0SSU4</accession>
<evidence type="ECO:0000259" key="7">
    <source>
        <dbReference type="Pfam" id="PF00551"/>
    </source>
</evidence>
<dbReference type="Proteomes" id="UP000263040">
    <property type="component" value="Chromosome"/>
</dbReference>
<proteinExistence type="inferred from homology"/>
<evidence type="ECO:0000313" key="9">
    <source>
        <dbReference type="Proteomes" id="UP000263040"/>
    </source>
</evidence>
<dbReference type="Pfam" id="PF00551">
    <property type="entry name" value="Formyl_trans_N"/>
    <property type="match status" value="1"/>
</dbReference>
<dbReference type="PROSITE" id="PS00373">
    <property type="entry name" value="GART"/>
    <property type="match status" value="1"/>
</dbReference>
<evidence type="ECO:0000256" key="3">
    <source>
        <dbReference type="ARBA" id="ARBA00022755"/>
    </source>
</evidence>
<dbReference type="AlphaFoldDB" id="A0AAD0SSU4"/>
<sequence length="193" mass="21664">MIKKIGILASYNGSGFETIQKAILDKKLNAKIVVVITNNTNAGVLERAESYNIPYFIINEKRYPGQDIDDKIARLLTEFGCDYIFLSGFMKKIESKLLNAFSNKIINTHPALLPSIYGGVGMYGRFVHEAVIKNGEKKSGVTIHYVNEVYDEGEIILTKELEISQNETVDSLENRIKELESIAIIEAFEKLLA</sequence>
<dbReference type="KEGG" id="asui:ASUIS_2633"/>
<dbReference type="EMBL" id="CP032100">
    <property type="protein sequence ID" value="AXX91041.1"/>
    <property type="molecule type" value="Genomic_DNA"/>
</dbReference>
<evidence type="ECO:0000313" key="8">
    <source>
        <dbReference type="EMBL" id="AXX91041.1"/>
    </source>
</evidence>
<evidence type="ECO:0000256" key="6">
    <source>
        <dbReference type="NCBIfam" id="TIGR00639"/>
    </source>
</evidence>
<evidence type="ECO:0000256" key="4">
    <source>
        <dbReference type="ARBA" id="ARBA00038440"/>
    </source>
</evidence>
<dbReference type="InterPro" id="IPR004607">
    <property type="entry name" value="GART"/>
</dbReference>
<name>A0AAD0SSU4_9BACT</name>
<evidence type="ECO:0000256" key="2">
    <source>
        <dbReference type="ARBA" id="ARBA00022679"/>
    </source>
</evidence>
<keyword evidence="9" id="KW-1185">Reference proteome</keyword>
<dbReference type="EC" id="2.1.2.2" evidence="6"/>
<evidence type="ECO:0000256" key="1">
    <source>
        <dbReference type="ARBA" id="ARBA00005054"/>
    </source>
</evidence>
<dbReference type="InterPro" id="IPR036477">
    <property type="entry name" value="Formyl_transf_N_sf"/>
</dbReference>
<dbReference type="CDD" id="cd08645">
    <property type="entry name" value="FMT_core_GART"/>
    <property type="match status" value="1"/>
</dbReference>
<dbReference type="InterPro" id="IPR002376">
    <property type="entry name" value="Formyl_transf_N"/>
</dbReference>
<dbReference type="PANTHER" id="PTHR43369:SF2">
    <property type="entry name" value="PHOSPHORIBOSYLGLYCINAMIDE FORMYLTRANSFERASE"/>
    <property type="match status" value="1"/>
</dbReference>
<comment type="pathway">
    <text evidence="1">Purine metabolism; IMP biosynthesis via de novo pathway; N(2)-formyl-N(1)-(5-phospho-D-ribosyl)glycinamide from N(1)-(5-phospho-D-ribosyl)glycinamide (10-formyl THF route): step 1/1.</text>
</comment>
<dbReference type="GO" id="GO:0004644">
    <property type="term" value="F:phosphoribosylglycinamide formyltransferase activity"/>
    <property type="evidence" value="ECO:0007669"/>
    <property type="project" value="UniProtKB-UniRule"/>
</dbReference>
<comment type="catalytic activity">
    <reaction evidence="5">
        <text>N(1)-(5-phospho-beta-D-ribosyl)glycinamide + (6R)-10-formyltetrahydrofolate = N(2)-formyl-N(1)-(5-phospho-beta-D-ribosyl)glycinamide + (6S)-5,6,7,8-tetrahydrofolate + H(+)</text>
        <dbReference type="Rhea" id="RHEA:15053"/>
        <dbReference type="ChEBI" id="CHEBI:15378"/>
        <dbReference type="ChEBI" id="CHEBI:57453"/>
        <dbReference type="ChEBI" id="CHEBI:143788"/>
        <dbReference type="ChEBI" id="CHEBI:147286"/>
        <dbReference type="ChEBI" id="CHEBI:195366"/>
        <dbReference type="EC" id="2.1.2.2"/>
    </reaction>
</comment>
<protein>
    <recommendedName>
        <fullName evidence="6">Phosphoribosylglycinamide formyltransferase</fullName>
        <ecNumber evidence="6">2.1.2.2</ecNumber>
    </recommendedName>
</protein>
<dbReference type="PANTHER" id="PTHR43369">
    <property type="entry name" value="PHOSPHORIBOSYLGLYCINAMIDE FORMYLTRANSFERASE"/>
    <property type="match status" value="1"/>
</dbReference>
<dbReference type="InterPro" id="IPR001555">
    <property type="entry name" value="GART_AS"/>
</dbReference>